<keyword evidence="2" id="KW-1185">Reference proteome</keyword>
<gene>
    <name evidence="1" type="ORF">L2E82_06136</name>
</gene>
<sequence length="152" mass="16574">MRLSQKIESARGTSCPAALSPLFGASAPRSCWLLLGVLAQSQYCFSSNRNKVYEIFSSSGAITARVLFFWCDSSTSLAAGQHLPPAHFLLPSRLLSVRPQEKHLRQCSPLAASSLRSSSGSLLLVRFYIRLVVIGCAKNLLMMGLDVFPDPK</sequence>
<dbReference type="EMBL" id="CM042009">
    <property type="protein sequence ID" value="KAI3792261.1"/>
    <property type="molecule type" value="Genomic_DNA"/>
</dbReference>
<reference evidence="1 2" key="2">
    <citation type="journal article" date="2022" name="Mol. Ecol. Resour.">
        <title>The genomes of chicory, endive, great burdock and yacon provide insights into Asteraceae paleo-polyploidization history and plant inulin production.</title>
        <authorList>
            <person name="Fan W."/>
            <person name="Wang S."/>
            <person name="Wang H."/>
            <person name="Wang A."/>
            <person name="Jiang F."/>
            <person name="Liu H."/>
            <person name="Zhao H."/>
            <person name="Xu D."/>
            <person name="Zhang Y."/>
        </authorList>
    </citation>
    <scope>NUCLEOTIDE SEQUENCE [LARGE SCALE GENOMIC DNA]</scope>
    <source>
        <strain evidence="2">cv. Punajuju</strain>
        <tissue evidence="1">Leaves</tissue>
    </source>
</reference>
<organism evidence="1 2">
    <name type="scientific">Cichorium intybus</name>
    <name type="common">Chicory</name>
    <dbReference type="NCBI Taxonomy" id="13427"/>
    <lineage>
        <taxon>Eukaryota</taxon>
        <taxon>Viridiplantae</taxon>
        <taxon>Streptophyta</taxon>
        <taxon>Embryophyta</taxon>
        <taxon>Tracheophyta</taxon>
        <taxon>Spermatophyta</taxon>
        <taxon>Magnoliopsida</taxon>
        <taxon>eudicotyledons</taxon>
        <taxon>Gunneridae</taxon>
        <taxon>Pentapetalae</taxon>
        <taxon>asterids</taxon>
        <taxon>campanulids</taxon>
        <taxon>Asterales</taxon>
        <taxon>Asteraceae</taxon>
        <taxon>Cichorioideae</taxon>
        <taxon>Cichorieae</taxon>
        <taxon>Cichoriinae</taxon>
        <taxon>Cichorium</taxon>
    </lineage>
</organism>
<protein>
    <submittedName>
        <fullName evidence="1">Uncharacterized protein</fullName>
    </submittedName>
</protein>
<dbReference type="Proteomes" id="UP001055811">
    <property type="component" value="Linkage Group LG01"/>
</dbReference>
<evidence type="ECO:0000313" key="1">
    <source>
        <dbReference type="EMBL" id="KAI3792261.1"/>
    </source>
</evidence>
<name>A0ACB9H9S1_CICIN</name>
<accession>A0ACB9H9S1</accession>
<reference evidence="2" key="1">
    <citation type="journal article" date="2022" name="Mol. Ecol. Resour.">
        <title>The genomes of chicory, endive, great burdock and yacon provide insights into Asteraceae palaeo-polyploidization history and plant inulin production.</title>
        <authorList>
            <person name="Fan W."/>
            <person name="Wang S."/>
            <person name="Wang H."/>
            <person name="Wang A."/>
            <person name="Jiang F."/>
            <person name="Liu H."/>
            <person name="Zhao H."/>
            <person name="Xu D."/>
            <person name="Zhang Y."/>
        </authorList>
    </citation>
    <scope>NUCLEOTIDE SEQUENCE [LARGE SCALE GENOMIC DNA]</scope>
    <source>
        <strain evidence="2">cv. Punajuju</strain>
    </source>
</reference>
<evidence type="ECO:0000313" key="2">
    <source>
        <dbReference type="Proteomes" id="UP001055811"/>
    </source>
</evidence>
<comment type="caution">
    <text evidence="1">The sequence shown here is derived from an EMBL/GenBank/DDBJ whole genome shotgun (WGS) entry which is preliminary data.</text>
</comment>
<proteinExistence type="predicted"/>